<dbReference type="OrthoDB" id="8778402at2"/>
<name>A0A1S1WTS3_9NEIS</name>
<dbReference type="STRING" id="1903179.BI347_22270"/>
<evidence type="ECO:0000313" key="2">
    <source>
        <dbReference type="Proteomes" id="UP000180088"/>
    </source>
</evidence>
<evidence type="ECO:0008006" key="3">
    <source>
        <dbReference type="Google" id="ProtNLM"/>
    </source>
</evidence>
<accession>A0A1S1WTS3</accession>
<reference evidence="1 2" key="1">
    <citation type="submission" date="2016-09" db="EMBL/GenBank/DDBJ databases">
        <title>Chromobacterium muskegensis sp. nov., an insecticidal bacterium isolated from Sphagnum bogs.</title>
        <authorList>
            <person name="Sparks M.E."/>
            <person name="Blackburn M.B."/>
            <person name="Gundersen-Rindal D.E."/>
            <person name="Mitchell A."/>
            <person name="Farrar R."/>
            <person name="Kuhar D."/>
        </authorList>
    </citation>
    <scope>NUCLEOTIDE SEQUENCE [LARGE SCALE GENOMIC DNA]</scope>
    <source>
        <strain evidence="1 2">37-2</strain>
    </source>
</reference>
<sequence>MAFTVKTKTTIRWPIKVLLPADGGLTASHEFLGVFNRLPPADIIALAQEGIDEQAAFPDMLQANVGKFSRLLVGWEGVTDADDKPLPFSLDLLRQLVTGPDGAAFSRGIWEAINELTYGAREKN</sequence>
<proteinExistence type="predicted"/>
<gene>
    <name evidence="1" type="ORF">BI347_22270</name>
</gene>
<dbReference type="Proteomes" id="UP000180088">
    <property type="component" value="Unassembled WGS sequence"/>
</dbReference>
<dbReference type="RefSeq" id="WP_071117155.1">
    <property type="nucleotide sequence ID" value="NZ_MKCS01000004.1"/>
</dbReference>
<dbReference type="AlphaFoldDB" id="A0A1S1WTS3"/>
<organism evidence="1 2">
    <name type="scientific">Chromobacterium sphagni</name>
    <dbReference type="NCBI Taxonomy" id="1903179"/>
    <lineage>
        <taxon>Bacteria</taxon>
        <taxon>Pseudomonadati</taxon>
        <taxon>Pseudomonadota</taxon>
        <taxon>Betaproteobacteria</taxon>
        <taxon>Neisseriales</taxon>
        <taxon>Chromobacteriaceae</taxon>
        <taxon>Chromobacterium</taxon>
    </lineage>
</organism>
<dbReference type="EMBL" id="MKCS01000004">
    <property type="protein sequence ID" value="OHX10505.1"/>
    <property type="molecule type" value="Genomic_DNA"/>
</dbReference>
<protein>
    <recommendedName>
        <fullName evidence="3">Phage tail protein</fullName>
    </recommendedName>
</protein>
<comment type="caution">
    <text evidence="1">The sequence shown here is derived from an EMBL/GenBank/DDBJ whole genome shotgun (WGS) entry which is preliminary data.</text>
</comment>
<evidence type="ECO:0000313" key="1">
    <source>
        <dbReference type="EMBL" id="OHX10505.1"/>
    </source>
</evidence>